<organism evidence="3 4">
    <name type="scientific">Colletotrichum scovillei</name>
    <dbReference type="NCBI Taxonomy" id="1209932"/>
    <lineage>
        <taxon>Eukaryota</taxon>
        <taxon>Fungi</taxon>
        <taxon>Dikarya</taxon>
        <taxon>Ascomycota</taxon>
        <taxon>Pezizomycotina</taxon>
        <taxon>Sordariomycetes</taxon>
        <taxon>Hypocreomycetidae</taxon>
        <taxon>Glomerellales</taxon>
        <taxon>Glomerellaceae</taxon>
        <taxon>Colletotrichum</taxon>
        <taxon>Colletotrichum acutatum species complex</taxon>
    </lineage>
</organism>
<dbReference type="PRINTS" id="PR00368">
    <property type="entry name" value="FADPNR"/>
</dbReference>
<evidence type="ECO:0000313" key="4">
    <source>
        <dbReference type="Proteomes" id="UP000699042"/>
    </source>
</evidence>
<dbReference type="Proteomes" id="UP000699042">
    <property type="component" value="Unassembled WGS sequence"/>
</dbReference>
<reference evidence="3" key="1">
    <citation type="submission" date="2021-05" db="EMBL/GenBank/DDBJ databases">
        <title>Comparative genomics of three Colletotrichum scovillei strains and genetic complementation revealed genes involved fungal growth and virulence on chili pepper.</title>
        <authorList>
            <person name="Hsieh D.-K."/>
            <person name="Chuang S.-C."/>
            <person name="Chen C.-Y."/>
            <person name="Chao Y.-T."/>
            <person name="Lu M.-Y.J."/>
            <person name="Lee M.-H."/>
            <person name="Shih M.-C."/>
        </authorList>
    </citation>
    <scope>NUCLEOTIDE SEQUENCE</scope>
    <source>
        <strain evidence="3">Coll-153</strain>
    </source>
</reference>
<proteinExistence type="predicted"/>
<feature type="region of interest" description="Disordered" evidence="2">
    <location>
        <begin position="1"/>
        <end position="21"/>
    </location>
</feature>
<accession>A0A9P7UEE2</accession>
<gene>
    <name evidence="3" type="ORF">JMJ77_000615</name>
</gene>
<dbReference type="InterPro" id="IPR050982">
    <property type="entry name" value="Auxin_biosynth/cation_transpt"/>
</dbReference>
<evidence type="ECO:0000256" key="1">
    <source>
        <dbReference type="ARBA" id="ARBA00023002"/>
    </source>
</evidence>
<dbReference type="AlphaFoldDB" id="A0A9P7UEE2"/>
<dbReference type="Pfam" id="PF13738">
    <property type="entry name" value="Pyr_redox_3"/>
    <property type="match status" value="1"/>
</dbReference>
<dbReference type="PANTHER" id="PTHR43539">
    <property type="entry name" value="FLAVIN-BINDING MONOOXYGENASE-LIKE PROTEIN (AFU_ORTHOLOGUE AFUA_4G09220)"/>
    <property type="match status" value="1"/>
</dbReference>
<keyword evidence="1" id="KW-0560">Oxidoreductase</keyword>
<evidence type="ECO:0000256" key="2">
    <source>
        <dbReference type="SAM" id="MobiDB-lite"/>
    </source>
</evidence>
<comment type="caution">
    <text evidence="3">The sequence shown here is derived from an EMBL/GenBank/DDBJ whole genome shotgun (WGS) entry which is preliminary data.</text>
</comment>
<dbReference type="PANTHER" id="PTHR43539:SF68">
    <property type="entry name" value="FLAVIN-BINDING MONOOXYGENASE-LIKE PROTEIN (AFU_ORTHOLOGUE AFUA_4G09220)"/>
    <property type="match status" value="1"/>
</dbReference>
<evidence type="ECO:0000313" key="3">
    <source>
        <dbReference type="EMBL" id="KAG7053528.1"/>
    </source>
</evidence>
<keyword evidence="3" id="KW-0503">Monooxygenase</keyword>
<feature type="region of interest" description="Disordered" evidence="2">
    <location>
        <begin position="646"/>
        <end position="665"/>
    </location>
</feature>
<dbReference type="Gene3D" id="3.50.50.60">
    <property type="entry name" value="FAD/NAD(P)-binding domain"/>
    <property type="match status" value="1"/>
</dbReference>
<dbReference type="GO" id="GO:0050660">
    <property type="term" value="F:flavin adenine dinucleotide binding"/>
    <property type="evidence" value="ECO:0007669"/>
    <property type="project" value="TreeGrafter"/>
</dbReference>
<feature type="compositionally biased region" description="Basic and acidic residues" evidence="2">
    <location>
        <begin position="654"/>
        <end position="665"/>
    </location>
</feature>
<name>A0A9P7UEE2_9PEZI</name>
<sequence>MPRVASLVCKPQREPRSRRRKQTVVNAMMELPDNPPKVDIRKDIYETLPNTAELLDTWDTINADKIANDVVSGLSKALQQRQHHAIEALFAEPSCHWKDTLSFTAHIRTFNGKGVIASALLELFALREAQGFQFQKAQVLSATSELKWLDCEFGFMTGSPKASCRGKMMLIPSGGDSGDSGWKIWSMSTYLSEYEDFPEDEGLLRVPSTPVTDDSHISTSVLVVGGGNGGLILAARLKALDIDYVVIDRNARVGDNWATRYDCMRFHVYKSFCETPYIPYPQASNDGLTRDQLADQMVAFAKEFDLDRRVLHRTTIAATQYDQEGKTWNIEIQTGDLRRTLSCKCMVLATGGAGFAGPAPLPDLPGRKSFKGPNMHSESYRNASDLVAAGAKSVAVIGSGNTAFDVLVDCHDSGLKTTMVQRSETYVVPMTYFAHPMGFGVYDILPPDDADVIVNGGPLAIGGALLGLVHRMQAQEEPDRYAEARRVGFRVQDSLTGDLLVNLIDRCGGHFVDMGSGMELITTRKVGVRSGVVPKSYTDNSLVLSDGSNLQADAIVWCIGFGNVDGRKNLPDTLGIGAEDIAGRLEPTWGVDTQGEIRGLWKRHPGVDNLWIFAGGTAQHRWFSKVIALQIKGVLEGILPDAYRRTPEAPTGRDWGRGDTRAPNL</sequence>
<dbReference type="GO" id="GO:0004497">
    <property type="term" value="F:monooxygenase activity"/>
    <property type="evidence" value="ECO:0007669"/>
    <property type="project" value="UniProtKB-KW"/>
</dbReference>
<protein>
    <submittedName>
        <fullName evidence="3">Monooxygenase</fullName>
    </submittedName>
</protein>
<dbReference type="EMBL" id="JAESDN010000003">
    <property type="protein sequence ID" value="KAG7053528.1"/>
    <property type="molecule type" value="Genomic_DNA"/>
</dbReference>
<keyword evidence="4" id="KW-1185">Reference proteome</keyword>
<dbReference type="SUPFAM" id="SSF51905">
    <property type="entry name" value="FAD/NAD(P)-binding domain"/>
    <property type="match status" value="2"/>
</dbReference>
<dbReference type="InterPro" id="IPR036188">
    <property type="entry name" value="FAD/NAD-bd_sf"/>
</dbReference>